<protein>
    <submittedName>
        <fullName evidence="1">Neutral/alkaline non-lysosomal ceramidase N-terminal domain-containing protein</fullName>
    </submittedName>
</protein>
<keyword evidence="2" id="KW-1185">Reference proteome</keyword>
<sequence length="440" mass="47388">MTFKSKNQNIWHWLGFALVFFIVSLPLAVQAQGTLKVGAAKRILTPDPLLPVSGGMGTPGHSTEKQGDLWVRAMVLENNGTRVAFVGIDNLGWPAALGDQSRALIQGIPAENILIGSTHTHSGPDAYGFPNEKGEINADMDYLNWCVQQIADAVNEAVANLESAELKTAVGEAKGKIAYNYYAPDLYDPRCGVIQAMGTSGKNKGKVIATLVNYAVHPEVIGAGRGITSPDLCGPLYDRIESAVGGVAIFMNGAQGGMVTADNRVSEGKEASDYEECRRIGYLLADQALEIISTAKAQTNPIIHNTVTSAEFVVDSPIMQYILQNSPHRYKVVDGNKVTTQMNLVNVGTAQILTIPGEALPNIGFYLKRKMKTDQAFLFGLTNDAFGYILTKEDFNSFKRYDYVSRTSLGEKTGPALVEHSLDLIDKSPAAEGFAPKGGN</sequence>
<organism evidence="1 2">
    <name type="scientific">Algoriphagus jejuensis</name>
    <dbReference type="NCBI Taxonomy" id="419934"/>
    <lineage>
        <taxon>Bacteria</taxon>
        <taxon>Pseudomonadati</taxon>
        <taxon>Bacteroidota</taxon>
        <taxon>Cytophagia</taxon>
        <taxon>Cytophagales</taxon>
        <taxon>Cyclobacteriaceae</taxon>
        <taxon>Algoriphagus</taxon>
    </lineage>
</organism>
<dbReference type="RefSeq" id="WP_343850956.1">
    <property type="nucleotide sequence ID" value="NZ_BAAAFI010000008.1"/>
</dbReference>
<accession>A0ABP3YC91</accession>
<dbReference type="Proteomes" id="UP001500469">
    <property type="component" value="Unassembled WGS sequence"/>
</dbReference>
<dbReference type="EMBL" id="BAAAFI010000008">
    <property type="protein sequence ID" value="GAA0878995.1"/>
    <property type="molecule type" value="Genomic_DNA"/>
</dbReference>
<name>A0ABP3YC91_9BACT</name>
<gene>
    <name evidence="1" type="ORF">GCM10009119_19630</name>
</gene>
<evidence type="ECO:0000313" key="1">
    <source>
        <dbReference type="EMBL" id="GAA0878995.1"/>
    </source>
</evidence>
<proteinExistence type="predicted"/>
<comment type="caution">
    <text evidence="1">The sequence shown here is derived from an EMBL/GenBank/DDBJ whole genome shotgun (WGS) entry which is preliminary data.</text>
</comment>
<evidence type="ECO:0000313" key="2">
    <source>
        <dbReference type="Proteomes" id="UP001500469"/>
    </source>
</evidence>
<reference evidence="2" key="1">
    <citation type="journal article" date="2019" name="Int. J. Syst. Evol. Microbiol.">
        <title>The Global Catalogue of Microorganisms (GCM) 10K type strain sequencing project: providing services to taxonomists for standard genome sequencing and annotation.</title>
        <authorList>
            <consortium name="The Broad Institute Genomics Platform"/>
            <consortium name="The Broad Institute Genome Sequencing Center for Infectious Disease"/>
            <person name="Wu L."/>
            <person name="Ma J."/>
        </authorList>
    </citation>
    <scope>NUCLEOTIDE SEQUENCE [LARGE SCALE GENOMIC DNA]</scope>
    <source>
        <strain evidence="2">JCM 16112</strain>
    </source>
</reference>